<dbReference type="InterPro" id="IPR043502">
    <property type="entry name" value="DNA/RNA_pol_sf"/>
</dbReference>
<comment type="caution">
    <text evidence="2">The sequence shown here is derived from an EMBL/GenBank/DDBJ whole genome shotgun (WGS) entry which is preliminary data.</text>
</comment>
<dbReference type="PANTHER" id="PTHR33050:SF7">
    <property type="entry name" value="RIBONUCLEASE H"/>
    <property type="match status" value="1"/>
</dbReference>
<feature type="compositionally biased region" description="Basic and acidic residues" evidence="1">
    <location>
        <begin position="382"/>
        <end position="393"/>
    </location>
</feature>
<sequence length="761" mass="87021">MERRSFKPDSVRARSRSLQDALDRRWRDEHIWPTTEPIEQSTIEQTSAYADVSKSLSAAEGSALGALKSYNRRESPTRHIKDTYLMILSAGHRFKVIWESTNLYGWKRSHVLNSGNQAVSQQTQEALEREAKLYGQNKNNSRNYDNKSYDRRVPQLAANKAQTEPQIIANQIVGARLVRFLQEWTKIGAQKIISRDFKGTLVKREKLRNIIFQELKDEVIRVAKPGEVKFLSPIHVVPQKGGKWRKILDCRELNKQHQVETLKMDGVQQIKQLIIQKDFATSLDLHQAFHRNALWGSNSTPNIYENAQTSNDGRLVGAETGESRDQELSEQLRMADSRGQELNGAESGVRIPGLAMEDKVDDHLTNNRKEKEHAKGITNNDEQSKEQRKDPSKKTSKFSWRNPIYRSTMEMRASTHKNAGSSKKQNSKPKRLEQPSAADTVIDKRPELVMGDDTERRVIGRLESNTEDPISLEANSMGPLENVQTQVFQLKGAAGNPTHNEMIFEDLAKRTFGGHQSRAALHLVSLVNSILLLAEQQGWKVEAQHIPGVMNKEPDSLSRLNRSGDYAINREILHTALKSLKFEITMDAFATRVNRQHRAFCSITRDKWAMARDGLSISWENYTPLLHPPIPLLSRTIRKIKQDHVQIAAIIAPKWPGQFWYTELLEITIQMIRLGQSEQVLIPGYRMKKKQWSLPPGEIYIFKVSCNQERDCLGSYQKTMVQTQQQSKEQQEHGMDNGEDMSQPQQSQRSIQNRTMNNGEN</sequence>
<evidence type="ECO:0000313" key="2">
    <source>
        <dbReference type="EMBL" id="KAA6388535.1"/>
    </source>
</evidence>
<feature type="compositionally biased region" description="Polar residues" evidence="1">
    <location>
        <begin position="296"/>
        <end position="312"/>
    </location>
</feature>
<organism evidence="2 3">
    <name type="scientific">Streblomastix strix</name>
    <dbReference type="NCBI Taxonomy" id="222440"/>
    <lineage>
        <taxon>Eukaryota</taxon>
        <taxon>Metamonada</taxon>
        <taxon>Preaxostyla</taxon>
        <taxon>Oxymonadida</taxon>
        <taxon>Streblomastigidae</taxon>
        <taxon>Streblomastix</taxon>
    </lineage>
</organism>
<evidence type="ECO:0000313" key="3">
    <source>
        <dbReference type="Proteomes" id="UP000324800"/>
    </source>
</evidence>
<dbReference type="Proteomes" id="UP000324800">
    <property type="component" value="Unassembled WGS sequence"/>
</dbReference>
<dbReference type="PANTHER" id="PTHR33050">
    <property type="entry name" value="REVERSE TRANSCRIPTASE DOMAIN-CONTAINING PROTEIN"/>
    <property type="match status" value="1"/>
</dbReference>
<dbReference type="Gene3D" id="3.10.10.10">
    <property type="entry name" value="HIV Type 1 Reverse Transcriptase, subunit A, domain 1"/>
    <property type="match status" value="1"/>
</dbReference>
<feature type="compositionally biased region" description="Basic and acidic residues" evidence="1">
    <location>
        <begin position="356"/>
        <end position="375"/>
    </location>
</feature>
<dbReference type="AlphaFoldDB" id="A0A5J4W112"/>
<feature type="region of interest" description="Disordered" evidence="1">
    <location>
        <begin position="723"/>
        <end position="761"/>
    </location>
</feature>
<dbReference type="EMBL" id="SNRW01003945">
    <property type="protein sequence ID" value="KAA6388535.1"/>
    <property type="molecule type" value="Genomic_DNA"/>
</dbReference>
<evidence type="ECO:0000256" key="1">
    <source>
        <dbReference type="SAM" id="MobiDB-lite"/>
    </source>
</evidence>
<feature type="compositionally biased region" description="Polar residues" evidence="1">
    <location>
        <begin position="740"/>
        <end position="761"/>
    </location>
</feature>
<proteinExistence type="predicted"/>
<accession>A0A5J4W112</accession>
<name>A0A5J4W112_9EUKA</name>
<protein>
    <submittedName>
        <fullName evidence="2">Uncharacterized protein</fullName>
    </submittedName>
</protein>
<gene>
    <name evidence="2" type="ORF">EZS28_015937</name>
</gene>
<dbReference type="InterPro" id="IPR052055">
    <property type="entry name" value="Hepadnavirus_pol/RT"/>
</dbReference>
<feature type="region of interest" description="Disordered" evidence="1">
    <location>
        <begin position="296"/>
        <end position="442"/>
    </location>
</feature>
<reference evidence="2 3" key="1">
    <citation type="submission" date="2019-03" db="EMBL/GenBank/DDBJ databases">
        <title>Single cell metagenomics reveals metabolic interactions within the superorganism composed of flagellate Streblomastix strix and complex community of Bacteroidetes bacteria on its surface.</title>
        <authorList>
            <person name="Treitli S.C."/>
            <person name="Kolisko M."/>
            <person name="Husnik F."/>
            <person name="Keeling P."/>
            <person name="Hampl V."/>
        </authorList>
    </citation>
    <scope>NUCLEOTIDE SEQUENCE [LARGE SCALE GENOMIC DNA]</scope>
    <source>
        <strain evidence="2">ST1C</strain>
    </source>
</reference>
<dbReference type="SUPFAM" id="SSF56672">
    <property type="entry name" value="DNA/RNA polymerases"/>
    <property type="match status" value="1"/>
</dbReference>